<protein>
    <submittedName>
        <fullName evidence="2">DUF2839 domain-containing protein</fullName>
    </submittedName>
</protein>
<keyword evidence="1" id="KW-0472">Membrane</keyword>
<evidence type="ECO:0000313" key="3">
    <source>
        <dbReference type="Proteomes" id="UP001576784"/>
    </source>
</evidence>
<evidence type="ECO:0000256" key="1">
    <source>
        <dbReference type="SAM" id="Phobius"/>
    </source>
</evidence>
<dbReference type="Proteomes" id="UP001576784">
    <property type="component" value="Unassembled WGS sequence"/>
</dbReference>
<proteinExistence type="predicted"/>
<reference evidence="2 3" key="1">
    <citation type="submission" date="2024-09" db="EMBL/GenBank/DDBJ databases">
        <title>Floridaenema gen nov. (Aerosakkonemataceae, Aerosakkonematales ord. nov., Cyanobacteria) from benthic tropical and subtropical fresh waters, with the description of four new species.</title>
        <authorList>
            <person name="Moretto J.A."/>
            <person name="Berthold D.E."/>
            <person name="Lefler F.W."/>
            <person name="Huang I.-S."/>
            <person name="Laughinghouse H. IV."/>
        </authorList>
    </citation>
    <scope>NUCLEOTIDE SEQUENCE [LARGE SCALE GENOMIC DNA]</scope>
    <source>
        <strain evidence="2 3">BLCC-F50</strain>
    </source>
</reference>
<feature type="transmembrane region" description="Helical" evidence="1">
    <location>
        <begin position="44"/>
        <end position="67"/>
    </location>
</feature>
<keyword evidence="3" id="KW-1185">Reference proteome</keyword>
<accession>A0ABV4Y3W2</accession>
<organism evidence="2 3">
    <name type="scientific">Floridaenema flaviceps BLCC-F50</name>
    <dbReference type="NCBI Taxonomy" id="3153642"/>
    <lineage>
        <taxon>Bacteria</taxon>
        <taxon>Bacillati</taxon>
        <taxon>Cyanobacteriota</taxon>
        <taxon>Cyanophyceae</taxon>
        <taxon>Oscillatoriophycideae</taxon>
        <taxon>Aerosakkonematales</taxon>
        <taxon>Aerosakkonemataceae</taxon>
        <taxon>Floridanema</taxon>
        <taxon>Floridanema flaviceps</taxon>
    </lineage>
</organism>
<keyword evidence="1" id="KW-0812">Transmembrane</keyword>
<sequence>MGEAKRRKEALGEQYGKESYITPWFPVTKSQAQQFVKWTSRGSWIGIGLLVVVWVSVRFIGPALGLWQVN</sequence>
<gene>
    <name evidence="2" type="ORF">ACE1CI_37755</name>
</gene>
<name>A0ABV4Y3W2_9CYAN</name>
<evidence type="ECO:0000313" key="2">
    <source>
        <dbReference type="EMBL" id="MFB2898695.1"/>
    </source>
</evidence>
<dbReference type="RefSeq" id="WP_413268288.1">
    <property type="nucleotide sequence ID" value="NZ_JBHFNR010000301.1"/>
</dbReference>
<dbReference type="InterPro" id="IPR021262">
    <property type="entry name" value="DUF2839"/>
</dbReference>
<dbReference type="Pfam" id="PF10999">
    <property type="entry name" value="DUF2839"/>
    <property type="match status" value="1"/>
</dbReference>
<keyword evidence="1" id="KW-1133">Transmembrane helix</keyword>
<dbReference type="EMBL" id="JBHFNR010000301">
    <property type="protein sequence ID" value="MFB2898695.1"/>
    <property type="molecule type" value="Genomic_DNA"/>
</dbReference>
<comment type="caution">
    <text evidence="2">The sequence shown here is derived from an EMBL/GenBank/DDBJ whole genome shotgun (WGS) entry which is preliminary data.</text>
</comment>